<evidence type="ECO:0000313" key="9">
    <source>
        <dbReference type="EMBL" id="SDP97870.1"/>
    </source>
</evidence>
<keyword evidence="10" id="KW-1185">Reference proteome</keyword>
<dbReference type="InterPro" id="IPR005490">
    <property type="entry name" value="LD_TPept_cat_dom"/>
</dbReference>
<accession>A0A1H0X4P4</accession>
<evidence type="ECO:0000313" key="10">
    <source>
        <dbReference type="Proteomes" id="UP000199691"/>
    </source>
</evidence>
<evidence type="ECO:0000259" key="8">
    <source>
        <dbReference type="PROSITE" id="PS52029"/>
    </source>
</evidence>
<proteinExistence type="predicted"/>
<keyword evidence="3 6" id="KW-0133">Cell shape</keyword>
<sequence length="327" mass="33856">MIDDGDRRIATGQRDLSATTGLTSPSGVRPTQPPTETPRRRALALTGALVAVAALTAALGLQAPLEPPDAGTPNSGAGTTAATSADVAQIVSPRTVTDEELAALPQSTTYTTTAAAPRDPAPERAPTGRVIHPVRTVPVFAEPGGRAVAAVPAQQPLGIEPNLVHSDTWLSVVDEQPGWALVMLPSRPNNSVAWMFTDTDAVTIATTPYLITVDRATFELTLSHAGQVSGRWKVGIGKPSAITPAGRTFLLAALRDEKSTFSPVVLPLGSHSDSHQRFGGGPGTVAFHTWPSADVYGTASSDGCVRVPPDALHALTDVPSGTTVLIK</sequence>
<dbReference type="GO" id="GO:0008360">
    <property type="term" value="P:regulation of cell shape"/>
    <property type="evidence" value="ECO:0007669"/>
    <property type="project" value="UniProtKB-UniRule"/>
</dbReference>
<dbReference type="AlphaFoldDB" id="A0A1H0X4P4"/>
<dbReference type="GO" id="GO:0018104">
    <property type="term" value="P:peptidoglycan-protein cross-linking"/>
    <property type="evidence" value="ECO:0007669"/>
    <property type="project" value="TreeGrafter"/>
</dbReference>
<evidence type="ECO:0000256" key="6">
    <source>
        <dbReference type="PROSITE-ProRule" id="PRU01373"/>
    </source>
</evidence>
<dbReference type="Gene3D" id="2.40.440.10">
    <property type="entry name" value="L,D-transpeptidase catalytic domain-like"/>
    <property type="match status" value="1"/>
</dbReference>
<keyword evidence="5 6" id="KW-0961">Cell wall biogenesis/degradation</keyword>
<feature type="region of interest" description="Disordered" evidence="7">
    <location>
        <begin position="1"/>
        <end position="39"/>
    </location>
</feature>
<feature type="active site" description="Proton donor/acceptor" evidence="6">
    <location>
        <position position="288"/>
    </location>
</feature>
<reference evidence="10" key="1">
    <citation type="submission" date="2016-10" db="EMBL/GenBank/DDBJ databases">
        <authorList>
            <person name="Varghese N."/>
            <person name="Submissions S."/>
        </authorList>
    </citation>
    <scope>NUCLEOTIDE SEQUENCE [LARGE SCALE GENOMIC DNA]</scope>
    <source>
        <strain evidence="10">CGMCC 4.6609</strain>
    </source>
</reference>
<dbReference type="PANTHER" id="PTHR30582">
    <property type="entry name" value="L,D-TRANSPEPTIDASE"/>
    <property type="match status" value="1"/>
</dbReference>
<name>A0A1H0X4P4_9PSEU</name>
<organism evidence="9 10">
    <name type="scientific">Lentzea jiangxiensis</name>
    <dbReference type="NCBI Taxonomy" id="641025"/>
    <lineage>
        <taxon>Bacteria</taxon>
        <taxon>Bacillati</taxon>
        <taxon>Actinomycetota</taxon>
        <taxon>Actinomycetes</taxon>
        <taxon>Pseudonocardiales</taxon>
        <taxon>Pseudonocardiaceae</taxon>
        <taxon>Lentzea</taxon>
    </lineage>
</organism>
<dbReference type="Proteomes" id="UP000199691">
    <property type="component" value="Unassembled WGS sequence"/>
</dbReference>
<protein>
    <submittedName>
        <fullName evidence="9">L,D-transpeptidase catalytic domain</fullName>
    </submittedName>
</protein>
<gene>
    <name evidence="9" type="ORF">SAMN05421507_13428</name>
</gene>
<feature type="compositionally biased region" description="Low complexity" evidence="7">
    <location>
        <begin position="71"/>
        <end position="85"/>
    </location>
</feature>
<feature type="active site" description="Nucleophile" evidence="6">
    <location>
        <position position="304"/>
    </location>
</feature>
<dbReference type="RefSeq" id="WP_090105322.1">
    <property type="nucleotide sequence ID" value="NZ_FNIX01000034.1"/>
</dbReference>
<evidence type="ECO:0000256" key="7">
    <source>
        <dbReference type="SAM" id="MobiDB-lite"/>
    </source>
</evidence>
<feature type="domain" description="L,D-TPase catalytic" evidence="8">
    <location>
        <begin position="209"/>
        <end position="327"/>
    </location>
</feature>
<evidence type="ECO:0000256" key="5">
    <source>
        <dbReference type="ARBA" id="ARBA00023316"/>
    </source>
</evidence>
<comment type="pathway">
    <text evidence="1 6">Cell wall biogenesis; peptidoglycan biosynthesis.</text>
</comment>
<feature type="compositionally biased region" description="Polar residues" evidence="7">
    <location>
        <begin position="14"/>
        <end position="26"/>
    </location>
</feature>
<dbReference type="InterPro" id="IPR038063">
    <property type="entry name" value="Transpep_catalytic_dom"/>
</dbReference>
<feature type="region of interest" description="Disordered" evidence="7">
    <location>
        <begin position="64"/>
        <end position="85"/>
    </location>
</feature>
<feature type="region of interest" description="Disordered" evidence="7">
    <location>
        <begin position="103"/>
        <end position="127"/>
    </location>
</feature>
<dbReference type="SUPFAM" id="SSF141523">
    <property type="entry name" value="L,D-transpeptidase catalytic domain-like"/>
    <property type="match status" value="1"/>
</dbReference>
<feature type="compositionally biased region" description="Low complexity" evidence="7">
    <location>
        <begin position="103"/>
        <end position="118"/>
    </location>
</feature>
<dbReference type="EMBL" id="FNIX01000034">
    <property type="protein sequence ID" value="SDP97870.1"/>
    <property type="molecule type" value="Genomic_DNA"/>
</dbReference>
<evidence type="ECO:0000256" key="2">
    <source>
        <dbReference type="ARBA" id="ARBA00022679"/>
    </source>
</evidence>
<dbReference type="GO" id="GO:0016740">
    <property type="term" value="F:transferase activity"/>
    <property type="evidence" value="ECO:0007669"/>
    <property type="project" value="UniProtKB-KW"/>
</dbReference>
<dbReference type="GO" id="GO:0071555">
    <property type="term" value="P:cell wall organization"/>
    <property type="evidence" value="ECO:0007669"/>
    <property type="project" value="UniProtKB-UniRule"/>
</dbReference>
<dbReference type="CDD" id="cd16913">
    <property type="entry name" value="YkuD_like"/>
    <property type="match status" value="1"/>
</dbReference>
<dbReference type="PROSITE" id="PS52029">
    <property type="entry name" value="LD_TPASE"/>
    <property type="match status" value="1"/>
</dbReference>
<dbReference type="UniPathway" id="UPA00219"/>
<dbReference type="InterPro" id="IPR050979">
    <property type="entry name" value="LD-transpeptidase"/>
</dbReference>
<evidence type="ECO:0000256" key="3">
    <source>
        <dbReference type="ARBA" id="ARBA00022960"/>
    </source>
</evidence>
<evidence type="ECO:0000256" key="4">
    <source>
        <dbReference type="ARBA" id="ARBA00022984"/>
    </source>
</evidence>
<dbReference type="Pfam" id="PF03734">
    <property type="entry name" value="YkuD"/>
    <property type="match status" value="1"/>
</dbReference>
<dbReference type="GO" id="GO:0071972">
    <property type="term" value="F:peptidoglycan L,D-transpeptidase activity"/>
    <property type="evidence" value="ECO:0007669"/>
    <property type="project" value="TreeGrafter"/>
</dbReference>
<dbReference type="PANTHER" id="PTHR30582:SF2">
    <property type="entry name" value="L,D-TRANSPEPTIDASE YCIB-RELATED"/>
    <property type="match status" value="1"/>
</dbReference>
<keyword evidence="2" id="KW-0808">Transferase</keyword>
<dbReference type="STRING" id="641025.SAMN05421507_13428"/>
<dbReference type="OrthoDB" id="5243103at2"/>
<keyword evidence="4 6" id="KW-0573">Peptidoglycan synthesis</keyword>
<evidence type="ECO:0000256" key="1">
    <source>
        <dbReference type="ARBA" id="ARBA00004752"/>
    </source>
</evidence>
<dbReference type="GO" id="GO:0005576">
    <property type="term" value="C:extracellular region"/>
    <property type="evidence" value="ECO:0007669"/>
    <property type="project" value="TreeGrafter"/>
</dbReference>